<proteinExistence type="predicted"/>
<comment type="caution">
    <text evidence="1">The sequence shown here is derived from an EMBL/GenBank/DDBJ whole genome shotgun (WGS) entry which is preliminary data.</text>
</comment>
<sequence>MSNHPFHACATCIHYTVDKTDKGVSFRCSRLGFATNPKYQFNCWTPKENVVQLMKKRGFEKEGDFNVSS</sequence>
<evidence type="ECO:0000313" key="2">
    <source>
        <dbReference type="Proteomes" id="UP001518925"/>
    </source>
</evidence>
<keyword evidence="2" id="KW-1185">Reference proteome</keyword>
<name>A0ABS2DLD6_9BACI</name>
<gene>
    <name evidence="1" type="ORF">JR050_16745</name>
</gene>
<dbReference type="EMBL" id="JAFELM010000043">
    <property type="protein sequence ID" value="MBM6619310.1"/>
    <property type="molecule type" value="Genomic_DNA"/>
</dbReference>
<protein>
    <submittedName>
        <fullName evidence="1">Uncharacterized protein</fullName>
    </submittedName>
</protein>
<dbReference type="RefSeq" id="WP_204204759.1">
    <property type="nucleotide sequence ID" value="NZ_JAFELM010000043.1"/>
</dbReference>
<organism evidence="1 2">
    <name type="scientific">Bacillus suaedaesalsae</name>
    <dbReference type="NCBI Taxonomy" id="2810349"/>
    <lineage>
        <taxon>Bacteria</taxon>
        <taxon>Bacillati</taxon>
        <taxon>Bacillota</taxon>
        <taxon>Bacilli</taxon>
        <taxon>Bacillales</taxon>
        <taxon>Bacillaceae</taxon>
        <taxon>Bacillus</taxon>
    </lineage>
</organism>
<evidence type="ECO:0000313" key="1">
    <source>
        <dbReference type="EMBL" id="MBM6619310.1"/>
    </source>
</evidence>
<accession>A0ABS2DLD6</accession>
<reference evidence="1 2" key="1">
    <citation type="submission" date="2021-02" db="EMBL/GenBank/DDBJ databases">
        <title>Bacillus sp. RD4P76, an endophyte from a halophyte.</title>
        <authorList>
            <person name="Sun J.-Q."/>
        </authorList>
    </citation>
    <scope>NUCLEOTIDE SEQUENCE [LARGE SCALE GENOMIC DNA]</scope>
    <source>
        <strain evidence="1 2">RD4P76</strain>
    </source>
</reference>
<dbReference type="Proteomes" id="UP001518925">
    <property type="component" value="Unassembled WGS sequence"/>
</dbReference>